<dbReference type="InterPro" id="IPR052562">
    <property type="entry name" value="Ketohexokinase-related"/>
</dbReference>
<evidence type="ECO:0000256" key="1">
    <source>
        <dbReference type="ARBA" id="ARBA00022679"/>
    </source>
</evidence>
<name>A0A4Q1RKN0_9FIRM</name>
<keyword evidence="2 4" id="KW-0418">Kinase</keyword>
<dbReference type="Gene3D" id="3.40.1190.20">
    <property type="match status" value="1"/>
</dbReference>
<keyword evidence="1" id="KW-0808">Transferase</keyword>
<gene>
    <name evidence="4" type="ORF">ETP43_14870</name>
</gene>
<proteinExistence type="predicted"/>
<sequence length="320" mass="35229">MKFDVIGLDSPCVDLAVNVRCFPKPNGAERIQNLSWQGGGKVASGMVAAARLGLCCGIMGNVGDDKYGTFCLRDFQDHGIDTEQMCVRKNRTTNFDIVISDEGSMGRSFVFYPGSAECMTEEELNIEYISNSSYFYMANLDSVTKKAAQMAKQKGSKIFMDADSYTDELLDAISWIDIFIGSEFVYEKMLEVGKSVKENCEYLYNKGPEIVIFTFGEKGCAGISKEGFFEIPAFDVDVKDTVGAGDVFHGAFLAAIVKGLSPKDAARFASGVSAIKCTRIGGRAGIPNWEVTDNFLETGEIDYREIDERVKKYGRGLEYV</sequence>
<dbReference type="AlphaFoldDB" id="A0A4Q1RKN0"/>
<dbReference type="Proteomes" id="UP000290106">
    <property type="component" value="Unassembled WGS sequence"/>
</dbReference>
<accession>A0A4Q1RKN0</accession>
<organism evidence="4 5">
    <name type="scientific">Blautia faecicola</name>
    <dbReference type="NCBI Taxonomy" id="2509240"/>
    <lineage>
        <taxon>Bacteria</taxon>
        <taxon>Bacillati</taxon>
        <taxon>Bacillota</taxon>
        <taxon>Clostridia</taxon>
        <taxon>Lachnospirales</taxon>
        <taxon>Lachnospiraceae</taxon>
        <taxon>Blautia</taxon>
    </lineage>
</organism>
<dbReference type="PANTHER" id="PTHR42774:SF3">
    <property type="entry name" value="KETOHEXOKINASE"/>
    <property type="match status" value="1"/>
</dbReference>
<reference evidence="4 5" key="1">
    <citation type="submission" date="2019-01" db="EMBL/GenBank/DDBJ databases">
        <title>Blautia sp. nov. KGMB01111 isolated human feces.</title>
        <authorList>
            <person name="Park J.-E."/>
            <person name="Kim J.-S."/>
            <person name="Park S.-H."/>
        </authorList>
    </citation>
    <scope>NUCLEOTIDE SEQUENCE [LARGE SCALE GENOMIC DNA]</scope>
    <source>
        <strain evidence="4 5">KGMB01111</strain>
    </source>
</reference>
<dbReference type="OrthoDB" id="9813569at2"/>
<dbReference type="EMBL" id="SDKC01000001">
    <property type="protein sequence ID" value="RXS76354.1"/>
    <property type="molecule type" value="Genomic_DNA"/>
</dbReference>
<protein>
    <submittedName>
        <fullName evidence="4">Carbohydrate kinase family protein</fullName>
    </submittedName>
</protein>
<dbReference type="PANTHER" id="PTHR42774">
    <property type="entry name" value="PHOSPHOTRANSFERASE SYSTEM TRANSPORT PROTEIN"/>
    <property type="match status" value="1"/>
</dbReference>
<comment type="caution">
    <text evidence="4">The sequence shown here is derived from an EMBL/GenBank/DDBJ whole genome shotgun (WGS) entry which is preliminary data.</text>
</comment>
<dbReference type="PROSITE" id="PS00584">
    <property type="entry name" value="PFKB_KINASES_2"/>
    <property type="match status" value="1"/>
</dbReference>
<evidence type="ECO:0000256" key="2">
    <source>
        <dbReference type="ARBA" id="ARBA00022777"/>
    </source>
</evidence>
<dbReference type="GO" id="GO:0016301">
    <property type="term" value="F:kinase activity"/>
    <property type="evidence" value="ECO:0007669"/>
    <property type="project" value="UniProtKB-KW"/>
</dbReference>
<dbReference type="Pfam" id="PF00294">
    <property type="entry name" value="PfkB"/>
    <property type="match status" value="1"/>
</dbReference>
<dbReference type="InterPro" id="IPR011611">
    <property type="entry name" value="PfkB_dom"/>
</dbReference>
<evidence type="ECO:0000313" key="4">
    <source>
        <dbReference type="EMBL" id="RXS76354.1"/>
    </source>
</evidence>
<evidence type="ECO:0000259" key="3">
    <source>
        <dbReference type="Pfam" id="PF00294"/>
    </source>
</evidence>
<evidence type="ECO:0000313" key="5">
    <source>
        <dbReference type="Proteomes" id="UP000290106"/>
    </source>
</evidence>
<dbReference type="SUPFAM" id="SSF53613">
    <property type="entry name" value="Ribokinase-like"/>
    <property type="match status" value="1"/>
</dbReference>
<dbReference type="InterPro" id="IPR029056">
    <property type="entry name" value="Ribokinase-like"/>
</dbReference>
<dbReference type="RefSeq" id="WP_129258973.1">
    <property type="nucleotide sequence ID" value="NZ_JBGKFY010000003.1"/>
</dbReference>
<dbReference type="InterPro" id="IPR002173">
    <property type="entry name" value="Carboh/pur_kinase_PfkB_CS"/>
</dbReference>
<feature type="domain" description="Carbohydrate kinase PfkB" evidence="3">
    <location>
        <begin position="12"/>
        <end position="287"/>
    </location>
</feature>
<keyword evidence="5" id="KW-1185">Reference proteome</keyword>